<evidence type="ECO:0000313" key="2">
    <source>
        <dbReference type="Proteomes" id="UP001152531"/>
    </source>
</evidence>
<comment type="caution">
    <text evidence="1">The sequence shown here is derived from an EMBL/GenBank/DDBJ whole genome shotgun (WGS) entry which is preliminary data.</text>
</comment>
<dbReference type="Proteomes" id="UP001152531">
    <property type="component" value="Unassembled WGS sequence"/>
</dbReference>
<gene>
    <name evidence="1" type="ORF">CLIB1444_05S07712</name>
</gene>
<name>A0ACA9Y8V7_9ASCO</name>
<sequence>MLTFSTFGDNQIYCNSKGEVLLIENGIASKQTEIPPFYKQLNFQPCFIIGLLKLKLNSYIIVIDEYEKVGDILGDSIGKMKGYKILPLHKINSSSEEKEYLKLIKEHLNKNCFSFSIDGKTDLTNNFQNQYTKNSSINKEFFWNSYMVEKFHELSSGLEDFVTPIINGYVRSEVIDFAGSSQQKMSYILITRKSINRSGTRYFRRGIDENGNVANFNETEQIIISNNQLLSFLQIRGSVPIYWTEVNNLRYKPNLIISSKNSIDATVKHFTKSVDHYGDVYCINLVNNKGYELPVKDSYESIVNSLPPKLAEKVFYIYFDFHHECKNMKFENTEKLIDIIKAKGFDYDNYFHYDLSNNKVLNLQSKVIRTNCMDCLDRTNVVQSMFSRWILQHQLISLGYLKDSLNSWKNIDKPFNFIFQNIWADNADMVSKSYSSTPALKTDFTRLGKRTFGGSLNDLQNSIIRYYNNNLSDGSRQDSFDLFLGNFKPYQSPENPFIDYRPNYIQLLPYLLTTSILILVSLIFYPKGSIFSIKNLLTITCCLLFQFSSFRFIMNNSYQYVNWPNLMGLGFLVKSKVTDANGNVIGFKFDHSKDFKIQSKKKN</sequence>
<evidence type="ECO:0000313" key="1">
    <source>
        <dbReference type="EMBL" id="CAH6721286.1"/>
    </source>
</evidence>
<protein>
    <submittedName>
        <fullName evidence="1">Phosphatidylinositol-3-phosphatase Sac1p</fullName>
    </submittedName>
</protein>
<keyword evidence="2" id="KW-1185">Reference proteome</keyword>
<reference evidence="1" key="1">
    <citation type="submission" date="2022-06" db="EMBL/GenBank/DDBJ databases">
        <authorList>
            <person name="Legras J.-L."/>
            <person name="Devillers H."/>
            <person name="Grondin C."/>
        </authorList>
    </citation>
    <scope>NUCLEOTIDE SEQUENCE</scope>
    <source>
        <strain evidence="1">CLIB 1444</strain>
    </source>
</reference>
<accession>A0ACA9Y8V7</accession>
<dbReference type="EMBL" id="CALSDN010000005">
    <property type="protein sequence ID" value="CAH6721286.1"/>
    <property type="molecule type" value="Genomic_DNA"/>
</dbReference>
<organism evidence="1 2">
    <name type="scientific">[Candida] jaroonii</name>
    <dbReference type="NCBI Taxonomy" id="467808"/>
    <lineage>
        <taxon>Eukaryota</taxon>
        <taxon>Fungi</taxon>
        <taxon>Dikarya</taxon>
        <taxon>Ascomycota</taxon>
        <taxon>Saccharomycotina</taxon>
        <taxon>Pichiomycetes</taxon>
        <taxon>Debaryomycetaceae</taxon>
        <taxon>Yamadazyma</taxon>
    </lineage>
</organism>
<proteinExistence type="predicted"/>